<dbReference type="GO" id="GO:0005524">
    <property type="term" value="F:ATP binding"/>
    <property type="evidence" value="ECO:0007669"/>
    <property type="project" value="InterPro"/>
</dbReference>
<keyword evidence="12" id="KW-1185">Reference proteome</keyword>
<dbReference type="RefSeq" id="XP_043051417.1">
    <property type="nucleotide sequence ID" value="XM_043193029.1"/>
</dbReference>
<dbReference type="InterPro" id="IPR001305">
    <property type="entry name" value="HSP_DnaJ_Cys-rich_dom"/>
</dbReference>
<dbReference type="HAMAP" id="MF_01152">
    <property type="entry name" value="DnaJ"/>
    <property type="match status" value="1"/>
</dbReference>
<evidence type="ECO:0000256" key="7">
    <source>
        <dbReference type="PROSITE-ProRule" id="PRU00546"/>
    </source>
</evidence>
<dbReference type="Proteomes" id="UP000790833">
    <property type="component" value="Unassembled WGS sequence"/>
</dbReference>
<dbReference type="FunFam" id="2.10.230.10:FF:000001">
    <property type="entry name" value="DnaJ subfamily A member 2"/>
    <property type="match status" value="1"/>
</dbReference>
<feature type="region of interest" description="Disordered" evidence="8">
    <location>
        <begin position="399"/>
        <end position="425"/>
    </location>
</feature>
<dbReference type="Pfam" id="PF01556">
    <property type="entry name" value="DnaJ_C"/>
    <property type="match status" value="1"/>
</dbReference>
<dbReference type="Pfam" id="PF00684">
    <property type="entry name" value="DnaJ_CXXCXGXG"/>
    <property type="match status" value="1"/>
</dbReference>
<evidence type="ECO:0000256" key="4">
    <source>
        <dbReference type="ARBA" id="ARBA00022833"/>
    </source>
</evidence>
<dbReference type="Gene3D" id="2.60.260.20">
    <property type="entry name" value="Urease metallochaperone UreE, N-terminal domain"/>
    <property type="match status" value="2"/>
</dbReference>
<evidence type="ECO:0000256" key="8">
    <source>
        <dbReference type="SAM" id="MobiDB-lite"/>
    </source>
</evidence>
<dbReference type="GO" id="GO:0051082">
    <property type="term" value="F:unfolded protein binding"/>
    <property type="evidence" value="ECO:0007669"/>
    <property type="project" value="InterPro"/>
</dbReference>
<dbReference type="GO" id="GO:0042026">
    <property type="term" value="P:protein refolding"/>
    <property type="evidence" value="ECO:0007669"/>
    <property type="project" value="TreeGrafter"/>
</dbReference>
<organism evidence="11 12">
    <name type="scientific">Scheffersomyces spartinae</name>
    <dbReference type="NCBI Taxonomy" id="45513"/>
    <lineage>
        <taxon>Eukaryota</taxon>
        <taxon>Fungi</taxon>
        <taxon>Dikarya</taxon>
        <taxon>Ascomycota</taxon>
        <taxon>Saccharomycotina</taxon>
        <taxon>Pichiomycetes</taxon>
        <taxon>Debaryomycetaceae</taxon>
        <taxon>Scheffersomyces</taxon>
    </lineage>
</organism>
<dbReference type="OrthoDB" id="10256793at2759"/>
<evidence type="ECO:0000256" key="1">
    <source>
        <dbReference type="ARBA" id="ARBA00022723"/>
    </source>
</evidence>
<dbReference type="InterPro" id="IPR002939">
    <property type="entry name" value="DnaJ_C"/>
</dbReference>
<evidence type="ECO:0000259" key="9">
    <source>
        <dbReference type="PROSITE" id="PS50076"/>
    </source>
</evidence>
<dbReference type="InterPro" id="IPR018253">
    <property type="entry name" value="DnaJ_domain_CS"/>
</dbReference>
<keyword evidence="5" id="KW-0143">Chaperone</keyword>
<feature type="domain" description="J" evidence="9">
    <location>
        <begin position="10"/>
        <end position="74"/>
    </location>
</feature>
<dbReference type="Gene3D" id="1.10.287.110">
    <property type="entry name" value="DnaJ domain"/>
    <property type="match status" value="1"/>
</dbReference>
<dbReference type="EMBL" id="JAHMUF010000002">
    <property type="protein sequence ID" value="KAG7195872.1"/>
    <property type="molecule type" value="Genomic_DNA"/>
</dbReference>
<evidence type="ECO:0000256" key="3">
    <source>
        <dbReference type="ARBA" id="ARBA00022771"/>
    </source>
</evidence>
<dbReference type="InterPro" id="IPR008971">
    <property type="entry name" value="HSP40/DnaJ_pept-bd"/>
</dbReference>
<keyword evidence="2" id="KW-0677">Repeat</keyword>
<reference evidence="11" key="1">
    <citation type="submission" date="2021-03" db="EMBL/GenBank/DDBJ databases">
        <authorList>
            <person name="Palmer J.M."/>
        </authorList>
    </citation>
    <scope>NUCLEOTIDE SEQUENCE</scope>
    <source>
        <strain evidence="11">ARV_011</strain>
    </source>
</reference>
<feature type="compositionally biased region" description="Basic and acidic residues" evidence="8">
    <location>
        <begin position="399"/>
        <end position="413"/>
    </location>
</feature>
<dbReference type="SUPFAM" id="SSF46565">
    <property type="entry name" value="Chaperone J-domain"/>
    <property type="match status" value="1"/>
</dbReference>
<dbReference type="GeneID" id="66115631"/>
<dbReference type="InterPro" id="IPR036869">
    <property type="entry name" value="J_dom_sf"/>
</dbReference>
<dbReference type="CDD" id="cd10747">
    <property type="entry name" value="DnaJ_C"/>
    <property type="match status" value="1"/>
</dbReference>
<comment type="caution">
    <text evidence="11">The sequence shown here is derived from an EMBL/GenBank/DDBJ whole genome shotgun (WGS) entry which is preliminary data.</text>
</comment>
<dbReference type="GO" id="GO:0009408">
    <property type="term" value="P:response to heat"/>
    <property type="evidence" value="ECO:0007669"/>
    <property type="project" value="InterPro"/>
</dbReference>
<dbReference type="InterPro" id="IPR001623">
    <property type="entry name" value="DnaJ_domain"/>
</dbReference>
<dbReference type="FunFam" id="2.60.260.20:FF:000005">
    <property type="entry name" value="Chaperone protein dnaJ 1, mitochondrial"/>
    <property type="match status" value="1"/>
</dbReference>
<dbReference type="SMART" id="SM00271">
    <property type="entry name" value="DnaJ"/>
    <property type="match status" value="1"/>
</dbReference>
<keyword evidence="1 7" id="KW-0479">Metal-binding</keyword>
<dbReference type="PRINTS" id="PR00625">
    <property type="entry name" value="JDOMAIN"/>
</dbReference>
<dbReference type="PROSITE" id="PS00636">
    <property type="entry name" value="DNAJ_1"/>
    <property type="match status" value="1"/>
</dbReference>
<sequence>MIQNALINFDPYLTLGVDKGASQKDIKKAYYDLVKKYHPDVNKEKDTEKKFHKIQESYELLSDKEKRAQYDQFGANGFDEHGNTNPFAGGNPFGQGNPFGGNPFGGAAGGGNPFGGFGFEDLFRDAFRGAGEQGRQGSYSRGGAPFMEHVGDDVEVFKTISFKDAIFGTKVKVNYKAIDSCNTCEGTGLKTGKKKSTCPTCHGTGMQSHLVGGFHMASTCNSCGGSGVTVKAGDECGSCHGKGVEETTKTAEIDLPPGIGEGTRLRVPGKGDAPMFVTKDQFNRIKNGDLIIRVRVEKDPNFTRQNNNITYNHEILMTTAALGGEIIVPTIDGEKIRLKVRPGVQNGRVLTVPNKGVPINRNVNNRGDMDIVLNVKTLVPETPIQTALLEALAESYNDTEAKRTDESTLKNDSENVDQSIDESELHPSRLKKISHLLGKFFNKEEKK</sequence>
<evidence type="ECO:0000256" key="6">
    <source>
        <dbReference type="ARBA" id="ARBA00072890"/>
    </source>
</evidence>
<keyword evidence="4 7" id="KW-0862">Zinc</keyword>
<dbReference type="Pfam" id="PF00226">
    <property type="entry name" value="DnaJ"/>
    <property type="match status" value="1"/>
</dbReference>
<proteinExistence type="inferred from homology"/>
<dbReference type="PROSITE" id="PS50076">
    <property type="entry name" value="DNAJ_2"/>
    <property type="match status" value="1"/>
</dbReference>
<dbReference type="AlphaFoldDB" id="A0A9P8AKG4"/>
<evidence type="ECO:0000256" key="2">
    <source>
        <dbReference type="ARBA" id="ARBA00022737"/>
    </source>
</evidence>
<protein>
    <recommendedName>
        <fullName evidence="6">DnaJ homolog 1, mitochondrial</fullName>
    </recommendedName>
</protein>
<name>A0A9P8AKG4_9ASCO</name>
<dbReference type="SUPFAM" id="SSF49493">
    <property type="entry name" value="HSP40/DnaJ peptide-binding domain"/>
    <property type="match status" value="2"/>
</dbReference>
<evidence type="ECO:0000259" key="10">
    <source>
        <dbReference type="PROSITE" id="PS51188"/>
    </source>
</evidence>
<dbReference type="InterPro" id="IPR012724">
    <property type="entry name" value="DnaJ"/>
</dbReference>
<keyword evidence="3 7" id="KW-0863">Zinc-finger</keyword>
<dbReference type="Gene3D" id="2.10.230.10">
    <property type="entry name" value="Heat shock protein DnaJ, cysteine-rich domain"/>
    <property type="match status" value="1"/>
</dbReference>
<gene>
    <name evidence="11" type="ORF">KQ657_002257</name>
</gene>
<dbReference type="CDD" id="cd06257">
    <property type="entry name" value="DnaJ"/>
    <property type="match status" value="1"/>
</dbReference>
<dbReference type="InterPro" id="IPR036410">
    <property type="entry name" value="HSP_DnaJ_Cys-rich_dom_sf"/>
</dbReference>
<evidence type="ECO:0000313" key="12">
    <source>
        <dbReference type="Proteomes" id="UP000790833"/>
    </source>
</evidence>
<dbReference type="PANTHER" id="PTHR43096:SF52">
    <property type="entry name" value="DNAJ HOMOLOG 1, MITOCHONDRIAL-RELATED"/>
    <property type="match status" value="1"/>
</dbReference>
<evidence type="ECO:0000256" key="5">
    <source>
        <dbReference type="ARBA" id="ARBA00023186"/>
    </source>
</evidence>
<evidence type="ECO:0000313" key="11">
    <source>
        <dbReference type="EMBL" id="KAG7195872.1"/>
    </source>
</evidence>
<dbReference type="PANTHER" id="PTHR43096">
    <property type="entry name" value="DNAJ HOMOLOG 1, MITOCHONDRIAL-RELATED"/>
    <property type="match status" value="1"/>
</dbReference>
<dbReference type="PROSITE" id="PS51188">
    <property type="entry name" value="ZF_CR"/>
    <property type="match status" value="1"/>
</dbReference>
<dbReference type="CDD" id="cd10719">
    <property type="entry name" value="DnaJ_zf"/>
    <property type="match status" value="1"/>
</dbReference>
<dbReference type="GO" id="GO:0031072">
    <property type="term" value="F:heat shock protein binding"/>
    <property type="evidence" value="ECO:0007669"/>
    <property type="project" value="InterPro"/>
</dbReference>
<dbReference type="GO" id="GO:0008270">
    <property type="term" value="F:zinc ion binding"/>
    <property type="evidence" value="ECO:0007669"/>
    <property type="project" value="UniProtKB-KW"/>
</dbReference>
<feature type="domain" description="CR-type" evidence="10">
    <location>
        <begin position="168"/>
        <end position="248"/>
    </location>
</feature>
<accession>A0A9P8AKG4</accession>
<feature type="zinc finger region" description="CR-type" evidence="7">
    <location>
        <begin position="168"/>
        <end position="248"/>
    </location>
</feature>
<dbReference type="GO" id="GO:0005737">
    <property type="term" value="C:cytoplasm"/>
    <property type="evidence" value="ECO:0007669"/>
    <property type="project" value="TreeGrafter"/>
</dbReference>
<dbReference type="SUPFAM" id="SSF57938">
    <property type="entry name" value="DnaJ/Hsp40 cysteine-rich domain"/>
    <property type="match status" value="1"/>
</dbReference>